<dbReference type="Gene3D" id="3.40.50.850">
    <property type="entry name" value="Isochorismatase-like"/>
    <property type="match status" value="1"/>
</dbReference>
<evidence type="ECO:0000259" key="2">
    <source>
        <dbReference type="Pfam" id="PF00857"/>
    </source>
</evidence>
<comment type="caution">
    <text evidence="3">The sequence shown here is derived from an EMBL/GenBank/DDBJ whole genome shotgun (WGS) entry which is preliminary data.</text>
</comment>
<gene>
    <name evidence="3" type="ORF">BZL54_20200</name>
</gene>
<organism evidence="3 4">
    <name type="scientific">Burkholderia ubonensis subsp. mesacidophila</name>
    <dbReference type="NCBI Taxonomy" id="265293"/>
    <lineage>
        <taxon>Bacteria</taxon>
        <taxon>Pseudomonadati</taxon>
        <taxon>Pseudomonadota</taxon>
        <taxon>Betaproteobacteria</taxon>
        <taxon>Burkholderiales</taxon>
        <taxon>Burkholderiaceae</taxon>
        <taxon>Burkholderia</taxon>
        <taxon>Burkholderia cepacia complex</taxon>
    </lineage>
</organism>
<dbReference type="PANTHER" id="PTHR43540:SF1">
    <property type="entry name" value="ISOCHORISMATASE HYDROLASE"/>
    <property type="match status" value="1"/>
</dbReference>
<dbReference type="InterPro" id="IPR000868">
    <property type="entry name" value="Isochorismatase-like_dom"/>
</dbReference>
<dbReference type="PANTHER" id="PTHR43540">
    <property type="entry name" value="PEROXYUREIDOACRYLATE/UREIDOACRYLATE AMIDOHYDROLASE-RELATED"/>
    <property type="match status" value="1"/>
</dbReference>
<dbReference type="Proteomes" id="UP000217994">
    <property type="component" value="Unassembled WGS sequence"/>
</dbReference>
<dbReference type="AlphaFoldDB" id="A0A2A4FCY9"/>
<dbReference type="CDD" id="cd01014">
    <property type="entry name" value="nicotinamidase_related"/>
    <property type="match status" value="1"/>
</dbReference>
<accession>A0A2A4FCY9</accession>
<dbReference type="Pfam" id="PF00857">
    <property type="entry name" value="Isochorismatase"/>
    <property type="match status" value="1"/>
</dbReference>
<proteinExistence type="predicted"/>
<evidence type="ECO:0000313" key="4">
    <source>
        <dbReference type="Proteomes" id="UP000217994"/>
    </source>
</evidence>
<dbReference type="InterPro" id="IPR036380">
    <property type="entry name" value="Isochorismatase-like_sf"/>
</dbReference>
<protein>
    <submittedName>
        <fullName evidence="3">Cysteine hydrolase</fullName>
    </submittedName>
</protein>
<sequence length="210" mass="22905">MRSILPSPGTVLLLIDLQRAIDHPSWGERNNPDAEKQVRRLLVHWRSQGWPVWHVRHDSTHPESQYRPGQPGHEFKPEVAPVAGEPVIPKQTNSAFIGTDLEDRLRGGGHDALVVAGVITNNSVEATVRMAGNLGFRTWLVADGCFTFARPDWYGTPRSAEDVHAMSLANLDSEYCTVVTADALLGISSKGSAAGAQRRSDGVGAELPER</sequence>
<dbReference type="EMBL" id="MTZU01000060">
    <property type="protein sequence ID" value="PCE30530.1"/>
    <property type="molecule type" value="Genomic_DNA"/>
</dbReference>
<evidence type="ECO:0000256" key="1">
    <source>
        <dbReference type="ARBA" id="ARBA00022801"/>
    </source>
</evidence>
<reference evidence="3 4" key="1">
    <citation type="submission" date="2017-01" db="EMBL/GenBank/DDBJ databases">
        <title>Whole-Genome Shotgun Sequencing of Two beta-Proteobacterial Species in Search of the Bulgecin Biosynthetic Cluster.</title>
        <authorList>
            <person name="Horsman M.E."/>
            <person name="Marous D.R."/>
            <person name="Li R."/>
            <person name="Oliver R.A."/>
            <person name="Byun B."/>
            <person name="Emrich S.J."/>
            <person name="Boggess B."/>
            <person name="Townsend C.A."/>
            <person name="Mobashery S."/>
        </authorList>
    </citation>
    <scope>NUCLEOTIDE SEQUENCE [LARGE SCALE GENOMIC DNA]</scope>
    <source>
        <strain evidence="3 4">ATCC 31433</strain>
    </source>
</reference>
<name>A0A2A4FCY9_9BURK</name>
<keyword evidence="1 3" id="KW-0378">Hydrolase</keyword>
<dbReference type="InterPro" id="IPR050272">
    <property type="entry name" value="Isochorismatase-like_hydrls"/>
</dbReference>
<evidence type="ECO:0000313" key="3">
    <source>
        <dbReference type="EMBL" id="PCE30530.1"/>
    </source>
</evidence>
<dbReference type="GO" id="GO:0016787">
    <property type="term" value="F:hydrolase activity"/>
    <property type="evidence" value="ECO:0007669"/>
    <property type="project" value="UniProtKB-KW"/>
</dbReference>
<feature type="domain" description="Isochorismatase-like" evidence="2">
    <location>
        <begin position="10"/>
        <end position="181"/>
    </location>
</feature>
<dbReference type="SUPFAM" id="SSF52499">
    <property type="entry name" value="Isochorismatase-like hydrolases"/>
    <property type="match status" value="1"/>
</dbReference>